<sequence>MAGKHFVITGKSGVGKSMVAANLGAALAEAGHRVLLIGYDNHRSSARNLSGGNNFARLPGWPQGDDTPLYARGYRGALCLEAGTTVTAGKEAAEVALAAHPLVAAYQPEYVLHDLPWEPGPGFRLPAGVDGGGVVLAVTSADRCSLHVLNGLFAWLNTVAAADTRLGGVVANNLSGPLHEAIVSDFAGQTGASVTAALPHSIMVSVSDFYSQTLLQSAPFSHVSYAYRKLARTLTEGGAQRRPRPLEEDALKRWATNWGDIIAELETGVVHGGLGI</sequence>
<dbReference type="RefSeq" id="WP_199396760.1">
    <property type="nucleotide sequence ID" value="NZ_JAEMHK010000017.1"/>
</dbReference>
<dbReference type="Pfam" id="PF00142">
    <property type="entry name" value="Fer4_NifH"/>
    <property type="match status" value="1"/>
</dbReference>
<accession>A0ABS0YWE7</accession>
<evidence type="ECO:0000313" key="6">
    <source>
        <dbReference type="EMBL" id="MBJ6802289.1"/>
    </source>
</evidence>
<dbReference type="SUPFAM" id="SSF52540">
    <property type="entry name" value="P-loop containing nucleoside triphosphate hydrolases"/>
    <property type="match status" value="1"/>
</dbReference>
<keyword evidence="7" id="KW-1185">Reference proteome</keyword>
<reference evidence="6 7" key="1">
    <citation type="submission" date="2020-12" db="EMBL/GenBank/DDBJ databases">
        <title>Geomonas sp. Red259, isolated from paddy soil.</title>
        <authorList>
            <person name="Xu Z."/>
            <person name="Zhang Z."/>
            <person name="Masuda Y."/>
            <person name="Itoh H."/>
            <person name="Senoo K."/>
        </authorList>
    </citation>
    <scope>NUCLEOTIDE SEQUENCE [LARGE SCALE GENOMIC DNA]</scope>
    <source>
        <strain evidence="6 7">Red259</strain>
    </source>
</reference>
<evidence type="ECO:0000256" key="3">
    <source>
        <dbReference type="ARBA" id="ARBA00022723"/>
    </source>
</evidence>
<protein>
    <submittedName>
        <fullName evidence="6">ATPase</fullName>
    </submittedName>
</protein>
<comment type="caution">
    <text evidence="6">The sequence shown here is derived from an EMBL/GenBank/DDBJ whole genome shotgun (WGS) entry which is preliminary data.</text>
</comment>
<dbReference type="PANTHER" id="PTHR42864:SF2">
    <property type="entry name" value="LIGHT-INDEPENDENT PROTOCHLOROPHYLLIDE REDUCTASE IRON-SULFUR ATP-BINDING PROTEIN"/>
    <property type="match status" value="1"/>
</dbReference>
<name>A0ABS0YWE7_9BACT</name>
<keyword evidence="4" id="KW-0547">Nucleotide-binding</keyword>
<evidence type="ECO:0000256" key="2">
    <source>
        <dbReference type="ARBA" id="ARBA00005504"/>
    </source>
</evidence>
<dbReference type="Proteomes" id="UP000641025">
    <property type="component" value="Unassembled WGS sequence"/>
</dbReference>
<dbReference type="PROSITE" id="PS51026">
    <property type="entry name" value="NIFH_FRXC_3"/>
    <property type="match status" value="1"/>
</dbReference>
<comment type="cofactor">
    <cofactor evidence="1">
        <name>[4Fe-4S] cluster</name>
        <dbReference type="ChEBI" id="CHEBI:49883"/>
    </cofactor>
</comment>
<dbReference type="InterPro" id="IPR027417">
    <property type="entry name" value="P-loop_NTPase"/>
</dbReference>
<evidence type="ECO:0000256" key="5">
    <source>
        <dbReference type="ARBA" id="ARBA00022840"/>
    </source>
</evidence>
<proteinExistence type="inferred from homology"/>
<keyword evidence="5" id="KW-0067">ATP-binding</keyword>
<dbReference type="InterPro" id="IPR000392">
    <property type="entry name" value="NifH/frxC"/>
</dbReference>
<dbReference type="PANTHER" id="PTHR42864">
    <property type="entry name" value="LIGHT-INDEPENDENT PROTOCHLOROPHYLLIDE REDUCTASE IRON-SULFUR ATP-BINDING PROTEIN"/>
    <property type="match status" value="1"/>
</dbReference>
<evidence type="ECO:0000313" key="7">
    <source>
        <dbReference type="Proteomes" id="UP000641025"/>
    </source>
</evidence>
<evidence type="ECO:0000256" key="4">
    <source>
        <dbReference type="ARBA" id="ARBA00022741"/>
    </source>
</evidence>
<dbReference type="EMBL" id="JAEMHK010000017">
    <property type="protein sequence ID" value="MBJ6802289.1"/>
    <property type="molecule type" value="Genomic_DNA"/>
</dbReference>
<dbReference type="Gene3D" id="3.40.50.300">
    <property type="entry name" value="P-loop containing nucleotide triphosphate hydrolases"/>
    <property type="match status" value="1"/>
</dbReference>
<keyword evidence="3" id="KW-0479">Metal-binding</keyword>
<evidence type="ECO:0000256" key="1">
    <source>
        <dbReference type="ARBA" id="ARBA00001966"/>
    </source>
</evidence>
<gene>
    <name evidence="6" type="ORF">JFN90_19350</name>
</gene>
<comment type="similarity">
    <text evidence="2">Belongs to the NifH/BchL/ChlL family.</text>
</comment>
<organism evidence="6 7">
    <name type="scientific">Geomonas propionica</name>
    <dbReference type="NCBI Taxonomy" id="2798582"/>
    <lineage>
        <taxon>Bacteria</taxon>
        <taxon>Pseudomonadati</taxon>
        <taxon>Thermodesulfobacteriota</taxon>
        <taxon>Desulfuromonadia</taxon>
        <taxon>Geobacterales</taxon>
        <taxon>Geobacteraceae</taxon>
        <taxon>Geomonas</taxon>
    </lineage>
</organism>